<feature type="domain" description="DUF2470" evidence="2">
    <location>
        <begin position="12"/>
        <end position="85"/>
    </location>
</feature>
<dbReference type="Gene3D" id="3.20.180.10">
    <property type="entry name" value="PNP-oxidase-like"/>
    <property type="match status" value="1"/>
</dbReference>
<evidence type="ECO:0000256" key="1">
    <source>
        <dbReference type="SAM" id="Phobius"/>
    </source>
</evidence>
<evidence type="ECO:0000313" key="3">
    <source>
        <dbReference type="EMBL" id="KAF9952670.1"/>
    </source>
</evidence>
<name>A0A9P6LXV6_MORAP</name>
<sequence>MRRNQDPITEHSARLCEYMNSRPSIVLSYARYFGEYPEATSATMTSVDQDGFDLLCVDQGQEQEVRVTFNHSLHAPSQVRDALTDLAKEAETALRGNDPDNQGAMPDSPSATFPDIDAFTAVLIMVVLSAFYLDFFPNTKSPLLQWMLHTAGAAIIHNVVLLVAGLHVIESLFSLYLTVVIGQGFFGPVDILQWFLMVFTFGYSSLFKLFKLAYRQQAIRNGKSKTD</sequence>
<evidence type="ECO:0000313" key="4">
    <source>
        <dbReference type="Proteomes" id="UP000738359"/>
    </source>
</evidence>
<comment type="caution">
    <text evidence="3">The sequence shown here is derived from an EMBL/GenBank/DDBJ whole genome shotgun (WGS) entry which is preliminary data.</text>
</comment>
<reference evidence="3" key="1">
    <citation type="journal article" date="2020" name="Fungal Divers.">
        <title>Resolving the Mortierellaceae phylogeny through synthesis of multi-gene phylogenetics and phylogenomics.</title>
        <authorList>
            <person name="Vandepol N."/>
            <person name="Liber J."/>
            <person name="Desiro A."/>
            <person name="Na H."/>
            <person name="Kennedy M."/>
            <person name="Barry K."/>
            <person name="Grigoriev I.V."/>
            <person name="Miller A.N."/>
            <person name="O'Donnell K."/>
            <person name="Stajich J.E."/>
            <person name="Bonito G."/>
        </authorList>
    </citation>
    <scope>NUCLEOTIDE SEQUENCE</scope>
    <source>
        <strain evidence="3">CK1249</strain>
    </source>
</reference>
<dbReference type="InterPro" id="IPR037119">
    <property type="entry name" value="Haem_oxidase_HugZ-like_sf"/>
</dbReference>
<dbReference type="EMBL" id="JAAAHY010001104">
    <property type="protein sequence ID" value="KAF9952670.1"/>
    <property type="molecule type" value="Genomic_DNA"/>
</dbReference>
<dbReference type="Pfam" id="PF14934">
    <property type="entry name" value="TMEM254"/>
    <property type="match status" value="1"/>
</dbReference>
<dbReference type="AlphaFoldDB" id="A0A9P6LXV6"/>
<feature type="transmembrane region" description="Helical" evidence="1">
    <location>
        <begin position="155"/>
        <end position="179"/>
    </location>
</feature>
<gene>
    <name evidence="3" type="ORF">BGZ70_000545</name>
</gene>
<accession>A0A9P6LXV6</accession>
<evidence type="ECO:0000259" key="2">
    <source>
        <dbReference type="Pfam" id="PF10615"/>
    </source>
</evidence>
<keyword evidence="4" id="KW-1185">Reference proteome</keyword>
<dbReference type="Pfam" id="PF10615">
    <property type="entry name" value="DUF2470"/>
    <property type="match status" value="1"/>
</dbReference>
<proteinExistence type="predicted"/>
<dbReference type="SUPFAM" id="SSF50475">
    <property type="entry name" value="FMN-binding split barrel"/>
    <property type="match status" value="1"/>
</dbReference>
<dbReference type="InterPro" id="IPR019595">
    <property type="entry name" value="DUF2470"/>
</dbReference>
<dbReference type="Proteomes" id="UP000738359">
    <property type="component" value="Unassembled WGS sequence"/>
</dbReference>
<keyword evidence="1" id="KW-0472">Membrane</keyword>
<keyword evidence="1" id="KW-1133">Transmembrane helix</keyword>
<dbReference type="OrthoDB" id="5553410at2759"/>
<keyword evidence="1" id="KW-0812">Transmembrane</keyword>
<organism evidence="3 4">
    <name type="scientific">Mortierella alpina</name>
    <name type="common">Oleaginous fungus</name>
    <name type="synonym">Mortierella renispora</name>
    <dbReference type="NCBI Taxonomy" id="64518"/>
    <lineage>
        <taxon>Eukaryota</taxon>
        <taxon>Fungi</taxon>
        <taxon>Fungi incertae sedis</taxon>
        <taxon>Mucoromycota</taxon>
        <taxon>Mortierellomycotina</taxon>
        <taxon>Mortierellomycetes</taxon>
        <taxon>Mortierellales</taxon>
        <taxon>Mortierellaceae</taxon>
        <taxon>Mortierella</taxon>
    </lineage>
</organism>
<protein>
    <recommendedName>
        <fullName evidence="2">DUF2470 domain-containing protein</fullName>
    </recommendedName>
</protein>
<dbReference type="InterPro" id="IPR028110">
    <property type="entry name" value="TMEM254"/>
</dbReference>
<feature type="transmembrane region" description="Helical" evidence="1">
    <location>
        <begin position="191"/>
        <end position="210"/>
    </location>
</feature>